<organism evidence="2 3">
    <name type="scientific">Durusdinium trenchii</name>
    <dbReference type="NCBI Taxonomy" id="1381693"/>
    <lineage>
        <taxon>Eukaryota</taxon>
        <taxon>Sar</taxon>
        <taxon>Alveolata</taxon>
        <taxon>Dinophyceae</taxon>
        <taxon>Suessiales</taxon>
        <taxon>Symbiodiniaceae</taxon>
        <taxon>Durusdinium</taxon>
    </lineage>
</organism>
<evidence type="ECO:0000256" key="1">
    <source>
        <dbReference type="SAM" id="MobiDB-lite"/>
    </source>
</evidence>
<reference evidence="2 3" key="1">
    <citation type="submission" date="2024-02" db="EMBL/GenBank/DDBJ databases">
        <authorList>
            <person name="Chen Y."/>
            <person name="Shah S."/>
            <person name="Dougan E. K."/>
            <person name="Thang M."/>
            <person name="Chan C."/>
        </authorList>
    </citation>
    <scope>NUCLEOTIDE SEQUENCE [LARGE SCALE GENOMIC DNA]</scope>
</reference>
<comment type="caution">
    <text evidence="2">The sequence shown here is derived from an EMBL/GenBank/DDBJ whole genome shotgun (WGS) entry which is preliminary data.</text>
</comment>
<evidence type="ECO:0000313" key="3">
    <source>
        <dbReference type="Proteomes" id="UP001642464"/>
    </source>
</evidence>
<sequence>MPGSHVTMAAPRSRSRSPRPDSCFEMNARWWSQPGSKKEANALSDYDRDDILKENPLAQGHLVALNQHVITCDSQDSKTQDPMALSDEWYVQTAQRRPNFQKELKRHQKRGSKVLLLQRAYVEMLCRSVEQAKLIIESVDELCFFLLTKRDASQECSSIFDELNTSALPLTALIFPDRKIGQAPLFFVVTNMFRGCGREDIEDLHCRLEESQCSYPDSFCTLWLCTRDFGRFHEGFPKPEGFTVSDEDITGAMYSRILAALESEKRGRPASDSLARLRSGHPAASRVVHEMCKEWDRGQKMVPGEDFVYSKESGRYCALQSGRANHKAWSLALECRNFKDSLGKEIFYQERLFVMSRPRVFRRYHRILGLSGSIGSDPERRFLQETYRAAFFEVPPFLKTCRGSPFHEPLPAKLGSSQAPIYVEETTEAQTSRIAEVAFEARDRVPVLIIARDRVHAGETKTERSPDGPTSFKSLLRAAFAGALISRTACGTRLKQALASSAAALSQRDDGQADHLVESLQAAARSRGLGATSEAGRRLSAALKRGNVGARVPGEASGDVRAEMLKNGISTGRKGMDACDPSYEP</sequence>
<evidence type="ECO:0000313" key="2">
    <source>
        <dbReference type="EMBL" id="CAK9035898.1"/>
    </source>
</evidence>
<proteinExistence type="predicted"/>
<protein>
    <submittedName>
        <fullName evidence="2">Uncharacterized protein</fullName>
    </submittedName>
</protein>
<gene>
    <name evidence="2" type="ORF">SCF082_LOCUS21500</name>
</gene>
<dbReference type="EMBL" id="CAXAMM010015258">
    <property type="protein sequence ID" value="CAK9035898.1"/>
    <property type="molecule type" value="Genomic_DNA"/>
</dbReference>
<keyword evidence="3" id="KW-1185">Reference proteome</keyword>
<accession>A0ABP0LBA6</accession>
<feature type="region of interest" description="Disordered" evidence="1">
    <location>
        <begin position="1"/>
        <end position="22"/>
    </location>
</feature>
<name>A0ABP0LBA6_9DINO</name>
<dbReference type="Proteomes" id="UP001642464">
    <property type="component" value="Unassembled WGS sequence"/>
</dbReference>